<dbReference type="EMBL" id="AGEY01000074">
    <property type="protein sequence ID" value="EHL98383.1"/>
    <property type="molecule type" value="Genomic_DNA"/>
</dbReference>
<dbReference type="Proteomes" id="UP000004625">
    <property type="component" value="Unassembled WGS sequence"/>
</dbReference>
<evidence type="ECO:0000313" key="1">
    <source>
        <dbReference type="EMBL" id="EHL98383.1"/>
    </source>
</evidence>
<comment type="caution">
    <text evidence="1">The sequence shown here is derived from an EMBL/GenBank/DDBJ whole genome shotgun (WGS) entry which is preliminary data.</text>
</comment>
<dbReference type="STRING" id="797515.HMPREF9103_01623"/>
<dbReference type="HOGENOM" id="CLU_203875_0_0_9"/>
<dbReference type="AlphaFoldDB" id="G9ZPG9"/>
<protein>
    <submittedName>
        <fullName evidence="1">Uncharacterized protein</fullName>
    </submittedName>
</protein>
<evidence type="ECO:0000313" key="2">
    <source>
        <dbReference type="Proteomes" id="UP000004625"/>
    </source>
</evidence>
<reference evidence="1 2" key="1">
    <citation type="submission" date="2011-09" db="EMBL/GenBank/DDBJ databases">
        <authorList>
            <person name="Weinstock G."/>
            <person name="Sodergren E."/>
            <person name="Clifton S."/>
            <person name="Fulton L."/>
            <person name="Fulton B."/>
            <person name="Courtney L."/>
            <person name="Fronick C."/>
            <person name="Harrison M."/>
            <person name="Strong C."/>
            <person name="Farmer C."/>
            <person name="Delahaunty K."/>
            <person name="Markovic C."/>
            <person name="Hall O."/>
            <person name="Minx P."/>
            <person name="Tomlinson C."/>
            <person name="Mitreva M."/>
            <person name="Hou S."/>
            <person name="Chen J."/>
            <person name="Wollam A."/>
            <person name="Pepin K.H."/>
            <person name="Johnson M."/>
            <person name="Bhonagiri V."/>
            <person name="Zhang X."/>
            <person name="Suruliraj S."/>
            <person name="Warren W."/>
            <person name="Chinwalla A."/>
            <person name="Mardis E.R."/>
            <person name="Wilson R.K."/>
        </authorList>
    </citation>
    <scope>NUCLEOTIDE SEQUENCE [LARGE SCALE GENOMIC DNA]</scope>
    <source>
        <strain evidence="1 2">F0439</strain>
    </source>
</reference>
<name>G9ZPG9_9LACO</name>
<dbReference type="PATRIC" id="fig|797515.3.peg.1502"/>
<keyword evidence="2" id="KW-1185">Reference proteome</keyword>
<organism evidence="1 2">
    <name type="scientific">Lentilactobacillus parafarraginis F0439</name>
    <dbReference type="NCBI Taxonomy" id="797515"/>
    <lineage>
        <taxon>Bacteria</taxon>
        <taxon>Bacillati</taxon>
        <taxon>Bacillota</taxon>
        <taxon>Bacilli</taxon>
        <taxon>Lactobacillales</taxon>
        <taxon>Lactobacillaceae</taxon>
        <taxon>Lentilactobacillus</taxon>
    </lineage>
</organism>
<proteinExistence type="predicted"/>
<dbReference type="eggNOG" id="ENOG5030ASA">
    <property type="taxonomic scope" value="Bacteria"/>
</dbReference>
<sequence>MIYNIVKRTCEVTIMKLTEYLHDQLKFLNDQMNSAKKDKDETMQYLVDSKITEVKLILEALQKGIIDEA</sequence>
<accession>G9ZPG9</accession>
<gene>
    <name evidence="1" type="ORF">HMPREF9103_01623</name>
</gene>